<organism evidence="3 4">
    <name type="scientific">Xanthomonas cerealis pv. cerealis</name>
    <dbReference type="NCBI Taxonomy" id="152263"/>
    <lineage>
        <taxon>Bacteria</taxon>
        <taxon>Pseudomonadati</taxon>
        <taxon>Pseudomonadota</taxon>
        <taxon>Gammaproteobacteria</taxon>
        <taxon>Lysobacterales</taxon>
        <taxon>Lysobacteraceae</taxon>
        <taxon>Xanthomonas</taxon>
        <taxon>Xanthomonas translucens group</taxon>
        <taxon>Xanthomonas cerealis</taxon>
    </lineage>
</organism>
<dbReference type="EMBL" id="CP038228">
    <property type="protein sequence ID" value="QDI04254.1"/>
    <property type="molecule type" value="Genomic_DNA"/>
</dbReference>
<keyword evidence="4" id="KW-1185">Reference proteome</keyword>
<feature type="transmembrane region" description="Helical" evidence="2">
    <location>
        <begin position="178"/>
        <end position="196"/>
    </location>
</feature>
<feature type="transmembrane region" description="Helical" evidence="2">
    <location>
        <begin position="152"/>
        <end position="172"/>
    </location>
</feature>
<proteinExistence type="predicted"/>
<feature type="transmembrane region" description="Helical" evidence="2">
    <location>
        <begin position="21"/>
        <end position="43"/>
    </location>
</feature>
<dbReference type="AlphaFoldDB" id="A0A514EE07"/>
<feature type="transmembrane region" description="Helical" evidence="2">
    <location>
        <begin position="55"/>
        <end position="76"/>
    </location>
</feature>
<evidence type="ECO:0000313" key="4">
    <source>
        <dbReference type="Proteomes" id="UP000319349"/>
    </source>
</evidence>
<keyword evidence="2" id="KW-1133">Transmembrane helix</keyword>
<dbReference type="Proteomes" id="UP000319349">
    <property type="component" value="Chromosome"/>
</dbReference>
<evidence type="ECO:0000256" key="2">
    <source>
        <dbReference type="SAM" id="Phobius"/>
    </source>
</evidence>
<keyword evidence="2" id="KW-0472">Membrane</keyword>
<keyword evidence="2" id="KW-0812">Transmembrane</keyword>
<feature type="region of interest" description="Disordered" evidence="1">
    <location>
        <begin position="222"/>
        <end position="244"/>
    </location>
</feature>
<evidence type="ECO:0000256" key="1">
    <source>
        <dbReference type="SAM" id="MobiDB-lite"/>
    </source>
</evidence>
<name>A0A514EE07_9XANT</name>
<evidence type="ECO:0000313" key="3">
    <source>
        <dbReference type="EMBL" id="QDI04254.1"/>
    </source>
</evidence>
<protein>
    <submittedName>
        <fullName evidence="3">Uncharacterized protein</fullName>
    </submittedName>
</protein>
<accession>A0A514EE07</accession>
<dbReference type="RefSeq" id="WP_185910652.1">
    <property type="nucleotide sequence ID" value="NZ_CP038228.1"/>
</dbReference>
<sequence length="244" mass="27490">MNIDTDKWNLLEKAHDYRAQLRLFGFVLLADLVLVFSTGTNVWNLRWSTISDRPAAIVLVVLAYGAVVKIVVPLLLPLLRSVLGLLVEWVQRIPGVSPKRRDTDSPTYVTWTDADRWLADAPDGSRRVDVEKQMARIAEDEAHWDSTVRAGWTAVLLALLGWLVPGSTIAAVAHWQQWAPWVIGFFPAIPCVYDLWVGSPVRREVRVPELAQRLYRERRGGPLSNARAKNKRSNHAVVNVDSIS</sequence>
<gene>
    <name evidence="3" type="ORF">E4A48_11620</name>
</gene>
<reference evidence="3 4" key="1">
    <citation type="submission" date="2019-03" db="EMBL/GenBank/DDBJ databases">
        <title>Tal1 in Xanthomonas translucens pv. cerealis Contributes to Virulence in Bacterial Leaf Streak of Wheat.</title>
        <authorList>
            <person name="Shah S.M.A."/>
            <person name="Haq F."/>
            <person name="Ma W."/>
            <person name="Xu X."/>
            <person name="Wang S."/>
            <person name="Xu Z."/>
            <person name="Zou L."/>
            <person name="Zhu B."/>
            <person name="Chen G."/>
        </authorList>
    </citation>
    <scope>NUCLEOTIDE SEQUENCE [LARGE SCALE GENOMIC DNA]</scope>
    <source>
        <strain evidence="3 4">01</strain>
    </source>
</reference>